<keyword evidence="9" id="KW-0442">Lipid degradation</keyword>
<dbReference type="PANTHER" id="PTHR12253">
    <property type="entry name" value="RH14732P"/>
    <property type="match status" value="1"/>
</dbReference>
<reference evidence="15 16" key="1">
    <citation type="submission" date="2020-08" db="EMBL/GenBank/DDBJ databases">
        <title>Aphidius gifuensis genome sequencing and assembly.</title>
        <authorList>
            <person name="Du Z."/>
        </authorList>
    </citation>
    <scope>NUCLEOTIDE SEQUENCE [LARGE SCALE GENOMIC DNA]</scope>
    <source>
        <strain evidence="15">YNYX2018</strain>
        <tissue evidence="15">Adults</tissue>
    </source>
</reference>
<evidence type="ECO:0000256" key="11">
    <source>
        <dbReference type="ARBA" id="ARBA00023157"/>
    </source>
</evidence>
<feature type="compositionally biased region" description="Basic and acidic residues" evidence="13">
    <location>
        <begin position="183"/>
        <end position="198"/>
    </location>
</feature>
<dbReference type="InterPro" id="IPR016090">
    <property type="entry name" value="PLA2-like_dom"/>
</dbReference>
<evidence type="ECO:0000313" key="15">
    <source>
        <dbReference type="EMBL" id="KAF7987854.1"/>
    </source>
</evidence>
<comment type="cofactor">
    <cofactor evidence="1">
        <name>Ca(2+)</name>
        <dbReference type="ChEBI" id="CHEBI:29108"/>
    </cofactor>
</comment>
<dbReference type="Gene3D" id="1.20.90.10">
    <property type="entry name" value="Phospholipase A2 domain"/>
    <property type="match status" value="2"/>
</dbReference>
<dbReference type="Pfam" id="PF05826">
    <property type="entry name" value="Phospholip_A2_2"/>
    <property type="match status" value="2"/>
</dbReference>
<dbReference type="SUPFAM" id="SSF48619">
    <property type="entry name" value="Phospholipase A2, PLA2"/>
    <property type="match status" value="2"/>
</dbReference>
<feature type="domain" description="Phospholipase A2-like central" evidence="14">
    <location>
        <begin position="475"/>
        <end position="570"/>
    </location>
</feature>
<feature type="compositionally biased region" description="Acidic residues" evidence="13">
    <location>
        <begin position="168"/>
        <end position="182"/>
    </location>
</feature>
<evidence type="ECO:0000259" key="14">
    <source>
        <dbReference type="Pfam" id="PF05826"/>
    </source>
</evidence>
<name>A0A835CKI6_APHGI</name>
<dbReference type="GO" id="GO:0050482">
    <property type="term" value="P:arachidonate secretion"/>
    <property type="evidence" value="ECO:0007669"/>
    <property type="project" value="InterPro"/>
</dbReference>
<evidence type="ECO:0000256" key="13">
    <source>
        <dbReference type="SAM" id="MobiDB-lite"/>
    </source>
</evidence>
<evidence type="ECO:0000256" key="4">
    <source>
        <dbReference type="ARBA" id="ARBA00021721"/>
    </source>
</evidence>
<dbReference type="InterPro" id="IPR033113">
    <property type="entry name" value="PLA2_histidine"/>
</dbReference>
<proteinExistence type="predicted"/>
<dbReference type="PROSITE" id="PS00118">
    <property type="entry name" value="PA2_HIS"/>
    <property type="match status" value="1"/>
</dbReference>
<accession>A0A835CKI6</accession>
<dbReference type="OrthoDB" id="6075074at2759"/>
<evidence type="ECO:0000256" key="5">
    <source>
        <dbReference type="ARBA" id="ARBA00022525"/>
    </source>
</evidence>
<evidence type="ECO:0000256" key="10">
    <source>
        <dbReference type="ARBA" id="ARBA00023098"/>
    </source>
</evidence>
<evidence type="ECO:0000256" key="1">
    <source>
        <dbReference type="ARBA" id="ARBA00001913"/>
    </source>
</evidence>
<evidence type="ECO:0000256" key="8">
    <source>
        <dbReference type="ARBA" id="ARBA00022837"/>
    </source>
</evidence>
<dbReference type="Proteomes" id="UP000639338">
    <property type="component" value="Unassembled WGS sequence"/>
</dbReference>
<feature type="compositionally biased region" description="Polar residues" evidence="13">
    <location>
        <begin position="204"/>
        <end position="216"/>
    </location>
</feature>
<evidence type="ECO:0000256" key="6">
    <source>
        <dbReference type="ARBA" id="ARBA00022723"/>
    </source>
</evidence>
<keyword evidence="16" id="KW-1185">Reference proteome</keyword>
<keyword evidence="6" id="KW-0479">Metal-binding</keyword>
<dbReference type="GO" id="GO:0005576">
    <property type="term" value="C:extracellular region"/>
    <property type="evidence" value="ECO:0007669"/>
    <property type="project" value="UniProtKB-SubCell"/>
</dbReference>
<evidence type="ECO:0000256" key="7">
    <source>
        <dbReference type="ARBA" id="ARBA00022801"/>
    </source>
</evidence>
<dbReference type="GO" id="GO:0004623">
    <property type="term" value="F:phospholipase A2 activity"/>
    <property type="evidence" value="ECO:0007669"/>
    <property type="project" value="UniProtKB-EC"/>
</dbReference>
<feature type="compositionally biased region" description="Basic residues" evidence="13">
    <location>
        <begin position="235"/>
        <end position="244"/>
    </location>
</feature>
<protein>
    <recommendedName>
        <fullName evidence="4">Phospholipase A2</fullName>
        <ecNumber evidence="3">3.1.1.4</ecNumber>
    </recommendedName>
    <alternativeName>
        <fullName evidence="12">Phosphatidylcholine 2-acylhydrolase</fullName>
    </alternativeName>
</protein>
<keyword evidence="10" id="KW-0443">Lipid metabolism</keyword>
<dbReference type="GO" id="GO:0006644">
    <property type="term" value="P:phospholipid metabolic process"/>
    <property type="evidence" value="ECO:0007669"/>
    <property type="project" value="InterPro"/>
</dbReference>
<dbReference type="FunFam" id="1.20.90.10:FF:000002">
    <property type="entry name" value="Phospholipase A2 group III"/>
    <property type="match status" value="1"/>
</dbReference>
<dbReference type="GO" id="GO:0046872">
    <property type="term" value="F:metal ion binding"/>
    <property type="evidence" value="ECO:0007669"/>
    <property type="project" value="UniProtKB-KW"/>
</dbReference>
<keyword evidence="5" id="KW-0964">Secreted</keyword>
<feature type="region of interest" description="Disordered" evidence="13">
    <location>
        <begin position="168"/>
        <end position="250"/>
    </location>
</feature>
<keyword evidence="8" id="KW-0106">Calcium</keyword>
<evidence type="ECO:0000256" key="12">
    <source>
        <dbReference type="ARBA" id="ARBA00029903"/>
    </source>
</evidence>
<keyword evidence="7" id="KW-0378">Hydrolase</keyword>
<comment type="caution">
    <text evidence="15">The sequence shown here is derived from an EMBL/GenBank/DDBJ whole genome shotgun (WGS) entry which is preliminary data.</text>
</comment>
<dbReference type="EC" id="3.1.1.4" evidence="3"/>
<dbReference type="CDD" id="cd00618">
    <property type="entry name" value="PLA2_like"/>
    <property type="match status" value="1"/>
</dbReference>
<evidence type="ECO:0000256" key="3">
    <source>
        <dbReference type="ARBA" id="ARBA00013278"/>
    </source>
</evidence>
<organism evidence="15 16">
    <name type="scientific">Aphidius gifuensis</name>
    <name type="common">Parasitoid wasp</name>
    <dbReference type="NCBI Taxonomy" id="684658"/>
    <lineage>
        <taxon>Eukaryota</taxon>
        <taxon>Metazoa</taxon>
        <taxon>Ecdysozoa</taxon>
        <taxon>Arthropoda</taxon>
        <taxon>Hexapoda</taxon>
        <taxon>Insecta</taxon>
        <taxon>Pterygota</taxon>
        <taxon>Neoptera</taxon>
        <taxon>Endopterygota</taxon>
        <taxon>Hymenoptera</taxon>
        <taxon>Apocrita</taxon>
        <taxon>Ichneumonoidea</taxon>
        <taxon>Braconidae</taxon>
        <taxon>Aphidiinae</taxon>
        <taxon>Aphidius</taxon>
    </lineage>
</organism>
<dbReference type="EMBL" id="JACMRX010000006">
    <property type="protein sequence ID" value="KAF7987854.1"/>
    <property type="molecule type" value="Genomic_DNA"/>
</dbReference>
<feature type="domain" description="Phospholipase A2-like central" evidence="14">
    <location>
        <begin position="380"/>
        <end position="452"/>
    </location>
</feature>
<dbReference type="CDD" id="cd04704">
    <property type="entry name" value="PLA2_bee_venom_like"/>
    <property type="match status" value="1"/>
</dbReference>
<keyword evidence="11" id="KW-1015">Disulfide bond</keyword>
<sequence length="602" mass="70293">MDDEKDELITEFKASVDKMCLLMKKDLDVKNARQIFSIFEDYIEEKKLLMFKLIDDDINDKLINVDHLFNNGKIDIAQNDKDADNMHDINFVNVNDISVSVSLLVDDHDIDASNMHDETFLMNSDEQSSVNCKRIFSIHDDSFDLEIHTDTRHVTFEETMLLYTYENDDDDEEEEEQEEENENENKNEKEKEENDNSNKKISKNYGTKNDNLNKPQKTTRSHKHDKENENFLLIKNKKSNKTPKKSNDNKIVKNIKGKENNKTKKSEKTIVTRSASCERYNLNTSIALREVSIKSGENLQLIYENNNLTECLKSNSNGNNICEELNSNSSITNNKINKIANWITSIPSIIAKCKKLESNIMIKNEIKHRRSERSLQQMVIAPGTKWCGPHRTASSYKDLGGLYNVDRCCRRHDHCCRSIPPFSQRYNFWNYMPFTLSHCGCDQRNDKNMDNNNIVNKKKIKVHKIRRKRRDIFMIPGTQWCGKGNRATKYTNLGGFSKADTCCRRHDKACPFYIPSFETRYGLFNWGLSTVMHCTCDERFRTCLKMAGTSSANFIGRIFFNIVQTKCFVLKPQKHCVKQSWWGKCEKYKYKKQAHLRDNVLY</sequence>
<evidence type="ECO:0000313" key="16">
    <source>
        <dbReference type="Proteomes" id="UP000639338"/>
    </source>
</evidence>
<evidence type="ECO:0000256" key="9">
    <source>
        <dbReference type="ARBA" id="ARBA00022963"/>
    </source>
</evidence>
<evidence type="ECO:0000256" key="2">
    <source>
        <dbReference type="ARBA" id="ARBA00004613"/>
    </source>
</evidence>
<dbReference type="InterPro" id="IPR036444">
    <property type="entry name" value="PLipase_A2_dom_sf"/>
</dbReference>
<dbReference type="AlphaFoldDB" id="A0A835CKI6"/>
<dbReference type="GO" id="GO:0016042">
    <property type="term" value="P:lipid catabolic process"/>
    <property type="evidence" value="ECO:0007669"/>
    <property type="project" value="UniProtKB-KW"/>
</dbReference>
<comment type="subcellular location">
    <subcellularLocation>
        <location evidence="2">Secreted</location>
    </subcellularLocation>
</comment>
<gene>
    <name evidence="15" type="ORF">HCN44_003717</name>
</gene>